<comment type="caution">
    <text evidence="3">The sequence shown here is derived from an EMBL/GenBank/DDBJ whole genome shotgun (WGS) entry which is preliminary data.</text>
</comment>
<dbReference type="InterPro" id="IPR023214">
    <property type="entry name" value="HAD_sf"/>
</dbReference>
<dbReference type="RefSeq" id="WP_343772655.1">
    <property type="nucleotide sequence ID" value="NZ_BAAADV010000001.1"/>
</dbReference>
<dbReference type="SFLD" id="SFLDS00003">
    <property type="entry name" value="Haloacid_Dehalogenase"/>
    <property type="match status" value="1"/>
</dbReference>
<name>A0AAV3T6A9_9EURY</name>
<dbReference type="NCBIfam" id="TIGR01493">
    <property type="entry name" value="HAD-SF-IA-v2"/>
    <property type="match status" value="1"/>
</dbReference>
<reference evidence="3 4" key="1">
    <citation type="journal article" date="2019" name="Int. J. Syst. Evol. Microbiol.">
        <title>The Global Catalogue of Microorganisms (GCM) 10K type strain sequencing project: providing services to taxonomists for standard genome sequencing and annotation.</title>
        <authorList>
            <consortium name="The Broad Institute Genomics Platform"/>
            <consortium name="The Broad Institute Genome Sequencing Center for Infectious Disease"/>
            <person name="Wu L."/>
            <person name="Ma J."/>
        </authorList>
    </citation>
    <scope>NUCLEOTIDE SEQUENCE [LARGE SCALE GENOMIC DNA]</scope>
    <source>
        <strain evidence="3 4">JCM 16328</strain>
    </source>
</reference>
<proteinExistence type="inferred from homology"/>
<keyword evidence="2" id="KW-0378">Hydrolase</keyword>
<dbReference type="AlphaFoldDB" id="A0AAV3T6A9"/>
<dbReference type="Gene3D" id="3.40.50.1000">
    <property type="entry name" value="HAD superfamily/HAD-like"/>
    <property type="match status" value="1"/>
</dbReference>
<dbReference type="PRINTS" id="PR00413">
    <property type="entry name" value="HADHALOGNASE"/>
</dbReference>
<dbReference type="Pfam" id="PF00702">
    <property type="entry name" value="Hydrolase"/>
    <property type="match status" value="1"/>
</dbReference>
<accession>A0AAV3T6A9</accession>
<evidence type="ECO:0000256" key="2">
    <source>
        <dbReference type="ARBA" id="ARBA00022801"/>
    </source>
</evidence>
<dbReference type="InterPro" id="IPR006328">
    <property type="entry name" value="2-HAD"/>
</dbReference>
<evidence type="ECO:0000256" key="1">
    <source>
        <dbReference type="ARBA" id="ARBA00008106"/>
    </source>
</evidence>
<dbReference type="GO" id="GO:0019120">
    <property type="term" value="F:hydrolase activity, acting on acid halide bonds, in C-halide compounds"/>
    <property type="evidence" value="ECO:0007669"/>
    <property type="project" value="InterPro"/>
</dbReference>
<dbReference type="InterPro" id="IPR006439">
    <property type="entry name" value="HAD-SF_hydro_IA"/>
</dbReference>
<comment type="similarity">
    <text evidence="1">Belongs to the HAD-like hydrolase superfamily. S-2-haloalkanoic acid dehalogenase family.</text>
</comment>
<gene>
    <name evidence="3" type="ORF">GCM10009020_08640</name>
</gene>
<evidence type="ECO:0000313" key="3">
    <source>
        <dbReference type="EMBL" id="GAA0665787.1"/>
    </source>
</evidence>
<sequence>MSLDPDAVEAVAFDSYGTIVDVTTVEEPLAEHVDSPELVSKIWRERSLNYAMVANHVGEYDSFYEYNRAALEYALDAAGAETTAEEREAILSTYDELDVFEDAPEGMERLHEAGYDLYVLSNGSPEMLDTLLDHAGIDEYVEDAISVAEVETFKPDAEVYRHAADRIGEPIEDVAFAAAGWWDVPGAVDAGMQGAWVNRSGTMWGPYEIEPDVPVESFHELADELDA</sequence>
<protein>
    <submittedName>
        <fullName evidence="3">Haloacid dehalogenase type II</fullName>
    </submittedName>
</protein>
<dbReference type="InterPro" id="IPR036412">
    <property type="entry name" value="HAD-like_sf"/>
</dbReference>
<dbReference type="Gene3D" id="1.10.150.240">
    <property type="entry name" value="Putative phosphatase, domain 2"/>
    <property type="match status" value="1"/>
</dbReference>
<dbReference type="InterPro" id="IPR051540">
    <property type="entry name" value="S-2-haloacid_dehalogenase"/>
</dbReference>
<dbReference type="PANTHER" id="PTHR43316:SF3">
    <property type="entry name" value="HALOACID DEHALOGENASE, TYPE II (AFU_ORTHOLOGUE AFUA_2G07750)-RELATED"/>
    <property type="match status" value="1"/>
</dbReference>
<dbReference type="SUPFAM" id="SSF56784">
    <property type="entry name" value="HAD-like"/>
    <property type="match status" value="1"/>
</dbReference>
<evidence type="ECO:0000313" key="4">
    <source>
        <dbReference type="Proteomes" id="UP001500420"/>
    </source>
</evidence>
<dbReference type="NCBIfam" id="TIGR01428">
    <property type="entry name" value="HAD_type_II"/>
    <property type="match status" value="1"/>
</dbReference>
<dbReference type="InterPro" id="IPR023198">
    <property type="entry name" value="PGP-like_dom2"/>
</dbReference>
<keyword evidence="4" id="KW-1185">Reference proteome</keyword>
<dbReference type="EMBL" id="BAAADV010000001">
    <property type="protein sequence ID" value="GAA0665787.1"/>
    <property type="molecule type" value="Genomic_DNA"/>
</dbReference>
<dbReference type="SFLD" id="SFLDG01129">
    <property type="entry name" value="C1.5:_HAD__Beta-PGM__Phosphata"/>
    <property type="match status" value="1"/>
</dbReference>
<dbReference type="Proteomes" id="UP001500420">
    <property type="component" value="Unassembled WGS sequence"/>
</dbReference>
<organism evidence="3 4">
    <name type="scientific">Natronoarchaeum mannanilyticum</name>
    <dbReference type="NCBI Taxonomy" id="926360"/>
    <lineage>
        <taxon>Archaea</taxon>
        <taxon>Methanobacteriati</taxon>
        <taxon>Methanobacteriota</taxon>
        <taxon>Stenosarchaea group</taxon>
        <taxon>Halobacteria</taxon>
        <taxon>Halobacteriales</taxon>
        <taxon>Natronoarchaeaceae</taxon>
    </lineage>
</organism>
<dbReference type="PANTHER" id="PTHR43316">
    <property type="entry name" value="HYDROLASE, HALOACID DELAHOGENASE-RELATED"/>
    <property type="match status" value="1"/>
</dbReference>